<evidence type="ECO:0000313" key="1">
    <source>
        <dbReference type="EMBL" id="PNF14313.1"/>
    </source>
</evidence>
<gene>
    <name evidence="1" type="ORF">B7P43_G06789</name>
</gene>
<dbReference type="InParanoid" id="A0A2J7PDB2"/>
<name>A0A2J7PDB2_9NEOP</name>
<evidence type="ECO:0000313" key="2">
    <source>
        <dbReference type="Proteomes" id="UP000235965"/>
    </source>
</evidence>
<reference evidence="1 2" key="1">
    <citation type="submission" date="2017-12" db="EMBL/GenBank/DDBJ databases">
        <title>Hemimetabolous genomes reveal molecular basis of termite eusociality.</title>
        <authorList>
            <person name="Harrison M.C."/>
            <person name="Jongepier E."/>
            <person name="Robertson H.M."/>
            <person name="Arning N."/>
            <person name="Bitard-Feildel T."/>
            <person name="Chao H."/>
            <person name="Childers C.P."/>
            <person name="Dinh H."/>
            <person name="Doddapaneni H."/>
            <person name="Dugan S."/>
            <person name="Gowin J."/>
            <person name="Greiner C."/>
            <person name="Han Y."/>
            <person name="Hu H."/>
            <person name="Hughes D.S.T."/>
            <person name="Huylmans A.-K."/>
            <person name="Kemena C."/>
            <person name="Kremer L.P.M."/>
            <person name="Lee S.L."/>
            <person name="Lopez-Ezquerra A."/>
            <person name="Mallet L."/>
            <person name="Monroy-Kuhn J.M."/>
            <person name="Moser A."/>
            <person name="Murali S.C."/>
            <person name="Muzny D.M."/>
            <person name="Otani S."/>
            <person name="Piulachs M.-D."/>
            <person name="Poelchau M."/>
            <person name="Qu J."/>
            <person name="Schaub F."/>
            <person name="Wada-Katsumata A."/>
            <person name="Worley K.C."/>
            <person name="Xie Q."/>
            <person name="Ylla G."/>
            <person name="Poulsen M."/>
            <person name="Gibbs R.A."/>
            <person name="Schal C."/>
            <person name="Richards S."/>
            <person name="Belles X."/>
            <person name="Korb J."/>
            <person name="Bornberg-Bauer E."/>
        </authorList>
    </citation>
    <scope>NUCLEOTIDE SEQUENCE [LARGE SCALE GENOMIC DNA]</scope>
    <source>
        <tissue evidence="1">Whole body</tissue>
    </source>
</reference>
<dbReference type="Proteomes" id="UP000235965">
    <property type="component" value="Unassembled WGS sequence"/>
</dbReference>
<sequence>MSTCRVHEADTTRTSVKWLMDKECQPELYQQISDPTDMVKVYMSNFEGSVCGQYAPQVSNDMSCIY</sequence>
<accession>A0A2J7PDB2</accession>
<keyword evidence="2" id="KW-1185">Reference proteome</keyword>
<dbReference type="AlphaFoldDB" id="A0A2J7PDB2"/>
<dbReference type="EMBL" id="NEVH01026392">
    <property type="protein sequence ID" value="PNF14313.1"/>
    <property type="molecule type" value="Genomic_DNA"/>
</dbReference>
<organism evidence="1 2">
    <name type="scientific">Cryptotermes secundus</name>
    <dbReference type="NCBI Taxonomy" id="105785"/>
    <lineage>
        <taxon>Eukaryota</taxon>
        <taxon>Metazoa</taxon>
        <taxon>Ecdysozoa</taxon>
        <taxon>Arthropoda</taxon>
        <taxon>Hexapoda</taxon>
        <taxon>Insecta</taxon>
        <taxon>Pterygota</taxon>
        <taxon>Neoptera</taxon>
        <taxon>Polyneoptera</taxon>
        <taxon>Dictyoptera</taxon>
        <taxon>Blattodea</taxon>
        <taxon>Blattoidea</taxon>
        <taxon>Termitoidae</taxon>
        <taxon>Kalotermitidae</taxon>
        <taxon>Cryptotermitinae</taxon>
        <taxon>Cryptotermes</taxon>
    </lineage>
</organism>
<comment type="caution">
    <text evidence="1">The sequence shown here is derived from an EMBL/GenBank/DDBJ whole genome shotgun (WGS) entry which is preliminary data.</text>
</comment>
<proteinExistence type="predicted"/>
<protein>
    <submittedName>
        <fullName evidence="1">Uncharacterized protein</fullName>
    </submittedName>
</protein>